<feature type="transmembrane region" description="Helical" evidence="1">
    <location>
        <begin position="247"/>
        <end position="276"/>
    </location>
</feature>
<gene>
    <name evidence="2" type="ORF">SAMN05216464_106105</name>
</gene>
<dbReference type="PROSITE" id="PS51257">
    <property type="entry name" value="PROKAR_LIPOPROTEIN"/>
    <property type="match status" value="1"/>
</dbReference>
<proteinExistence type="predicted"/>
<dbReference type="OrthoDB" id="790552at2"/>
<evidence type="ECO:0000313" key="2">
    <source>
        <dbReference type="EMBL" id="SDE42945.1"/>
    </source>
</evidence>
<organism evidence="2 3">
    <name type="scientific">Mucilaginibacter pineti</name>
    <dbReference type="NCBI Taxonomy" id="1391627"/>
    <lineage>
        <taxon>Bacteria</taxon>
        <taxon>Pseudomonadati</taxon>
        <taxon>Bacteroidota</taxon>
        <taxon>Sphingobacteriia</taxon>
        <taxon>Sphingobacteriales</taxon>
        <taxon>Sphingobacteriaceae</taxon>
        <taxon>Mucilaginibacter</taxon>
    </lineage>
</organism>
<dbReference type="EMBL" id="FNAI01000006">
    <property type="protein sequence ID" value="SDE42945.1"/>
    <property type="molecule type" value="Genomic_DNA"/>
</dbReference>
<sequence>MKIKILPALAVGVLLLGACRGSSGKYEAINNSSSADSASVDSRAADTSTAVQTKLVKTADMRFKVKDVRQTSENISTLTAKYNGMVMHHQMQATNEGSQDTRLGTDSIMHISLFTMVADMTVNIPPNNLENFMNQVAQLGLYIDSRKMNIDDKSLEYLSSKLKTQNREELVKQQDKAKEDPSRLLVAKDDIVDRKINDLKTDKDVKYSTVVLSFYQSKTVIKEVVANEDTAAYQPSFFKRLVSSFSYGWSFFADLILGVANLWAFILAAIGLWILVKYYKRKNPALFRTIKS</sequence>
<dbReference type="STRING" id="1391627.SAMN05216464_106105"/>
<keyword evidence="1" id="KW-0472">Membrane</keyword>
<keyword evidence="3" id="KW-1185">Reference proteome</keyword>
<dbReference type="AlphaFoldDB" id="A0A1G7CWT0"/>
<dbReference type="RefSeq" id="WP_091150015.1">
    <property type="nucleotide sequence ID" value="NZ_FNAI01000006.1"/>
</dbReference>
<keyword evidence="1" id="KW-0812">Transmembrane</keyword>
<name>A0A1G7CWT0_9SPHI</name>
<protein>
    <recommendedName>
        <fullName evidence="4">DUF4349 domain-containing protein</fullName>
    </recommendedName>
</protein>
<keyword evidence="1" id="KW-1133">Transmembrane helix</keyword>
<evidence type="ECO:0008006" key="4">
    <source>
        <dbReference type="Google" id="ProtNLM"/>
    </source>
</evidence>
<accession>A0A1G7CWT0</accession>
<dbReference type="Proteomes" id="UP000199072">
    <property type="component" value="Unassembled WGS sequence"/>
</dbReference>
<reference evidence="2 3" key="1">
    <citation type="submission" date="2016-10" db="EMBL/GenBank/DDBJ databases">
        <authorList>
            <person name="de Groot N.N."/>
        </authorList>
    </citation>
    <scope>NUCLEOTIDE SEQUENCE [LARGE SCALE GENOMIC DNA]</scope>
    <source>
        <strain evidence="2 3">47C3B</strain>
    </source>
</reference>
<evidence type="ECO:0000256" key="1">
    <source>
        <dbReference type="SAM" id="Phobius"/>
    </source>
</evidence>
<evidence type="ECO:0000313" key="3">
    <source>
        <dbReference type="Proteomes" id="UP000199072"/>
    </source>
</evidence>